<evidence type="ECO:0000313" key="1">
    <source>
        <dbReference type="EMBL" id="EOB05586.1"/>
    </source>
</evidence>
<evidence type="ECO:0000313" key="2">
    <source>
        <dbReference type="Proteomes" id="UP000296049"/>
    </source>
</evidence>
<organism evidence="1 2">
    <name type="scientific">Anas platyrhynchos</name>
    <name type="common">Mallard</name>
    <name type="synonym">Anas boschas</name>
    <dbReference type="NCBI Taxonomy" id="8839"/>
    <lineage>
        <taxon>Eukaryota</taxon>
        <taxon>Metazoa</taxon>
        <taxon>Chordata</taxon>
        <taxon>Craniata</taxon>
        <taxon>Vertebrata</taxon>
        <taxon>Euteleostomi</taxon>
        <taxon>Archelosauria</taxon>
        <taxon>Archosauria</taxon>
        <taxon>Dinosauria</taxon>
        <taxon>Saurischia</taxon>
        <taxon>Theropoda</taxon>
        <taxon>Coelurosauria</taxon>
        <taxon>Aves</taxon>
        <taxon>Neognathae</taxon>
        <taxon>Galloanserae</taxon>
        <taxon>Anseriformes</taxon>
        <taxon>Anatidae</taxon>
        <taxon>Anatinae</taxon>
        <taxon>Anas</taxon>
    </lineage>
</organism>
<name>R0K600_ANAPL</name>
<dbReference type="Proteomes" id="UP000296049">
    <property type="component" value="Unassembled WGS sequence"/>
</dbReference>
<gene>
    <name evidence="1" type="ORF">Anapl_06932</name>
</gene>
<keyword evidence="2" id="KW-1185">Reference proteome</keyword>
<proteinExistence type="predicted"/>
<accession>R0K600</accession>
<sequence length="262" mass="29054">MKAAERKLQGKSKTNKHLLLFKTLLSSGNRCYNYHFLGLTRCLMTDLAKRQSEEAELKSELSGLLHSAQKDQCVFQYHQHQVMPATIALNSQDFRNDRSIANSAVVQLMSCKIWLVYLNRPVSVCCDTIRPLRRTEVYGSQTRGTVTLKSLGDIPQLSKAARVLSCQSPCFANEAFAGGGGCTLGGYEMPTIYGEKKFILLFNRWGLYLKFAGNDGCLLHHITLTSAVDKPEASPLRPLLGSLPKADHQGMDTPWTLEAAGQ</sequence>
<dbReference type="AlphaFoldDB" id="R0K600"/>
<protein>
    <submittedName>
        <fullName evidence="1">Uncharacterized protein</fullName>
    </submittedName>
</protein>
<reference evidence="2" key="1">
    <citation type="journal article" date="2013" name="Nat. Genet.">
        <title>The duck genome and transcriptome provide insight into an avian influenza virus reservoir species.</title>
        <authorList>
            <person name="Huang Y."/>
            <person name="Li Y."/>
            <person name="Burt D.W."/>
            <person name="Chen H."/>
            <person name="Zhang Y."/>
            <person name="Qian W."/>
            <person name="Kim H."/>
            <person name="Gan S."/>
            <person name="Zhao Y."/>
            <person name="Li J."/>
            <person name="Yi K."/>
            <person name="Feng H."/>
            <person name="Zhu P."/>
            <person name="Li B."/>
            <person name="Liu Q."/>
            <person name="Fairley S."/>
            <person name="Magor K.E."/>
            <person name="Du Z."/>
            <person name="Hu X."/>
            <person name="Goodman L."/>
            <person name="Tafer H."/>
            <person name="Vignal A."/>
            <person name="Lee T."/>
            <person name="Kim K.W."/>
            <person name="Sheng Z."/>
            <person name="An Y."/>
            <person name="Searle S."/>
            <person name="Herrero J."/>
            <person name="Groenen M.A."/>
            <person name="Crooijmans R.P."/>
            <person name="Faraut T."/>
            <person name="Cai Q."/>
            <person name="Webster R.G."/>
            <person name="Aldridge J.R."/>
            <person name="Warren W.C."/>
            <person name="Bartschat S."/>
            <person name="Kehr S."/>
            <person name="Marz M."/>
            <person name="Stadler P.F."/>
            <person name="Smith J."/>
            <person name="Kraus R.H."/>
            <person name="Zhao Y."/>
            <person name="Ren L."/>
            <person name="Fei J."/>
            <person name="Morisson M."/>
            <person name="Kaiser P."/>
            <person name="Griffin D.K."/>
            <person name="Rao M."/>
            <person name="Pitel F."/>
            <person name="Wang J."/>
            <person name="Li N."/>
        </authorList>
    </citation>
    <scope>NUCLEOTIDE SEQUENCE [LARGE SCALE GENOMIC DNA]</scope>
</reference>
<dbReference type="EMBL" id="KB742680">
    <property type="protein sequence ID" value="EOB05586.1"/>
    <property type="molecule type" value="Genomic_DNA"/>
</dbReference>